<dbReference type="GO" id="GO:0019172">
    <property type="term" value="F:glyoxalase III activity"/>
    <property type="evidence" value="ECO:0007669"/>
    <property type="project" value="TreeGrafter"/>
</dbReference>
<dbReference type="Gene3D" id="3.40.50.880">
    <property type="match status" value="1"/>
</dbReference>
<sequence length="264" mass="28301">MEGAAAKKKRRLPPPIPPRKDLSNFETRSFPHQYPIHTHTRQVLLVSTSSPSLKGHPTGLWLEELATPYYKFKEAGYDLTIASTAGGPIPIDAASMAEMFFTDECQKFMHDAEAVGELSHSVELSTADAASYDVVFFCGGHGAVVDFVENATVKSSIEDTLAADKVVAAVCHGVIALSQCSKLDGEPLVKGKKVSGFSNAEEDMVQLTEMVPFLLESKLREQGAIYEGVDPWGTSVSVDGKLLTGQNPQSSGALADKVIEALSS</sequence>
<dbReference type="GO" id="GO:0005737">
    <property type="term" value="C:cytoplasm"/>
    <property type="evidence" value="ECO:0007669"/>
    <property type="project" value="TreeGrafter"/>
</dbReference>
<proteinExistence type="inferred from homology"/>
<comment type="similarity">
    <text evidence="3">Belongs to the peptidase C56 family. HSP31-like subfamily.</text>
</comment>
<evidence type="ECO:0000256" key="3">
    <source>
        <dbReference type="ARBA" id="ARBA00038493"/>
    </source>
</evidence>
<dbReference type="CDD" id="cd03141">
    <property type="entry name" value="GATase1_Hsp31_like"/>
    <property type="match status" value="1"/>
</dbReference>
<reference evidence="6" key="1">
    <citation type="submission" date="2021-01" db="EMBL/GenBank/DDBJ databases">
        <authorList>
            <person name="Corre E."/>
            <person name="Pelletier E."/>
            <person name="Niang G."/>
            <person name="Scheremetjew M."/>
            <person name="Finn R."/>
            <person name="Kale V."/>
            <person name="Holt S."/>
            <person name="Cochrane G."/>
            <person name="Meng A."/>
            <person name="Brown T."/>
            <person name="Cohen L."/>
        </authorList>
    </citation>
    <scope>NUCLEOTIDE SEQUENCE</scope>
    <source>
        <strain evidence="6">Grunow 1884</strain>
    </source>
</reference>
<protein>
    <recommendedName>
        <fullName evidence="5">DJ-1/PfpI domain-containing protein</fullName>
    </recommendedName>
</protein>
<keyword evidence="2" id="KW-0456">Lyase</keyword>
<accession>A0A7S2EYB0</accession>
<dbReference type="AlphaFoldDB" id="A0A7S2EYB0"/>
<evidence type="ECO:0000313" key="6">
    <source>
        <dbReference type="EMBL" id="CAD9361489.1"/>
    </source>
</evidence>
<dbReference type="InterPro" id="IPR002818">
    <property type="entry name" value="DJ-1/PfpI"/>
</dbReference>
<dbReference type="EMBL" id="HBGO01037719">
    <property type="protein sequence ID" value="CAD9361489.1"/>
    <property type="molecule type" value="Transcribed_RNA"/>
</dbReference>
<evidence type="ECO:0000256" key="1">
    <source>
        <dbReference type="ARBA" id="ARBA00023016"/>
    </source>
</evidence>
<dbReference type="InterPro" id="IPR050325">
    <property type="entry name" value="Prot/Nucl_acid_deglycase"/>
</dbReference>
<feature type="region of interest" description="Disordered" evidence="4">
    <location>
        <begin position="1"/>
        <end position="27"/>
    </location>
</feature>
<organism evidence="6">
    <name type="scientific">Trieres chinensis</name>
    <name type="common">Marine centric diatom</name>
    <name type="synonym">Odontella sinensis</name>
    <dbReference type="NCBI Taxonomy" id="1514140"/>
    <lineage>
        <taxon>Eukaryota</taxon>
        <taxon>Sar</taxon>
        <taxon>Stramenopiles</taxon>
        <taxon>Ochrophyta</taxon>
        <taxon>Bacillariophyta</taxon>
        <taxon>Mediophyceae</taxon>
        <taxon>Biddulphiophycidae</taxon>
        <taxon>Eupodiscales</taxon>
        <taxon>Parodontellaceae</taxon>
        <taxon>Trieres</taxon>
    </lineage>
</organism>
<evidence type="ECO:0000256" key="4">
    <source>
        <dbReference type="SAM" id="MobiDB-lite"/>
    </source>
</evidence>
<dbReference type="PANTHER" id="PTHR48094:SF11">
    <property type="entry name" value="GLUTATHIONE-INDEPENDENT GLYOXALASE HSP31-RELATED"/>
    <property type="match status" value="1"/>
</dbReference>
<evidence type="ECO:0000259" key="5">
    <source>
        <dbReference type="Pfam" id="PF01965"/>
    </source>
</evidence>
<name>A0A7S2EYB0_TRICV</name>
<evidence type="ECO:0000256" key="2">
    <source>
        <dbReference type="ARBA" id="ARBA00023239"/>
    </source>
</evidence>
<dbReference type="SUPFAM" id="SSF52317">
    <property type="entry name" value="Class I glutamine amidotransferase-like"/>
    <property type="match status" value="1"/>
</dbReference>
<keyword evidence="1" id="KW-0346">Stress response</keyword>
<gene>
    <name evidence="6" type="ORF">OSIN01602_LOCUS21810</name>
</gene>
<dbReference type="InterPro" id="IPR029062">
    <property type="entry name" value="Class_I_gatase-like"/>
</dbReference>
<feature type="domain" description="DJ-1/PfpI" evidence="5">
    <location>
        <begin position="64"/>
        <end position="260"/>
    </location>
</feature>
<dbReference type="GO" id="GO:0019243">
    <property type="term" value="P:methylglyoxal catabolic process to D-lactate via S-lactoyl-glutathione"/>
    <property type="evidence" value="ECO:0007669"/>
    <property type="project" value="TreeGrafter"/>
</dbReference>
<dbReference type="PANTHER" id="PTHR48094">
    <property type="entry name" value="PROTEIN/NUCLEIC ACID DEGLYCASE DJ-1-RELATED"/>
    <property type="match status" value="1"/>
</dbReference>
<feature type="compositionally biased region" description="Basic residues" evidence="4">
    <location>
        <begin position="1"/>
        <end position="12"/>
    </location>
</feature>
<dbReference type="Pfam" id="PF01965">
    <property type="entry name" value="DJ-1_PfpI"/>
    <property type="match status" value="1"/>
</dbReference>